<protein>
    <submittedName>
        <fullName evidence="1">Uncharacterized protein</fullName>
    </submittedName>
</protein>
<evidence type="ECO:0000313" key="2">
    <source>
        <dbReference type="Proteomes" id="UP001153069"/>
    </source>
</evidence>
<dbReference type="Proteomes" id="UP001153069">
    <property type="component" value="Unassembled WGS sequence"/>
</dbReference>
<keyword evidence="2" id="KW-1185">Reference proteome</keyword>
<dbReference type="EMBL" id="CAICTM010001209">
    <property type="protein sequence ID" value="CAB9521592.1"/>
    <property type="molecule type" value="Genomic_DNA"/>
</dbReference>
<comment type="caution">
    <text evidence="1">The sequence shown here is derived from an EMBL/GenBank/DDBJ whole genome shotgun (WGS) entry which is preliminary data.</text>
</comment>
<dbReference type="OrthoDB" id="57446at2759"/>
<sequence>MSLYDTFVYYYSDDIDPASGEVDKNLLKFDERNIISNVNQVCLAQGSTVFVQYQEMAMALVDRTFVNGYSQVSEKKWVSEINHNVKLVAESIAVEPFRCAEELFYRGDRKDRKEEFPFGGCGGKNSDKCSVSKYKFPIRFDVETTQSKATKYETHFKRVRCDRGYEIKSRQQCIEAGQNVGGILKNGELKEGHWGHTPCGCFLKRGEGAILWNLSNKKCRNEDWNYSPVCVEHRNRDDYEIVHFKTKCDSGYEIKSATECEEAGLAVGGEILNRYVEQRDWGHTPCGCFMSKDGNINFDTGRGKCKNDNGRYQSICKRKKDRKYVSLRKRVKCDPGFEIKSKSECIKAGQAIGGRLNKGNPLIGNWGHTPCGCFVGWNSLTIHWDDGSKCANDGWNYHTVCKNNPVSEKYKRVQFTKKCPGGEEITTVSECAVAGQALGGWLGGWKVEVRDWGHTPCGCFLTRDGRVHFDTGKSGCENQGFNYEAVCHQAPESNGVGRDVHGKLLSNDKSGFVTMSYEKVRRTADSCINTQLAELHEDCLKESNKKQNSKYYECKVEKREKAIKECDRFGPVQTALDLVFGSQTSPGFICGIKDAIVNDGVPMPGSCCLDAPYELDGDLWGQPYDCESNTPCKTPGPFLAGVNKDACDAHGGTWCPSKSTCATLKDCIDSLIKEATKEERLAYEEYLRGAPTIEDPTDRHACGRTRGYFGFDENFINDQQISLALIPPDRSSSTAPAVQGHDAWQGTVFALKVLSGALEFIMQRFSDIECPCGPFCIAENVCKGVKETLIPIFTIIFQVAQQLFQVAENLFELLSGEADVIRAQENTEVLFENMQLMADYLVDMRAENRKRNHRDLAYGSDNHHAAADFKVEVQVLPDKSVVALTTVNGVQVDANFTFSKLDESKNEISVDFTTTVLEPGKTVLEFGGDVGAFLFMKASPLGGDQKKSQLVSFN</sequence>
<name>A0A9N8HQN1_9STRA</name>
<dbReference type="AlphaFoldDB" id="A0A9N8HQN1"/>
<accession>A0A9N8HQN1</accession>
<organism evidence="1 2">
    <name type="scientific">Seminavis robusta</name>
    <dbReference type="NCBI Taxonomy" id="568900"/>
    <lineage>
        <taxon>Eukaryota</taxon>
        <taxon>Sar</taxon>
        <taxon>Stramenopiles</taxon>
        <taxon>Ochrophyta</taxon>
        <taxon>Bacillariophyta</taxon>
        <taxon>Bacillariophyceae</taxon>
        <taxon>Bacillariophycidae</taxon>
        <taxon>Naviculales</taxon>
        <taxon>Naviculaceae</taxon>
        <taxon>Seminavis</taxon>
    </lineage>
</organism>
<evidence type="ECO:0000313" key="1">
    <source>
        <dbReference type="EMBL" id="CAB9521592.1"/>
    </source>
</evidence>
<proteinExistence type="predicted"/>
<gene>
    <name evidence="1" type="ORF">SEMRO_1211_G252830.1</name>
</gene>
<reference evidence="1" key="1">
    <citation type="submission" date="2020-06" db="EMBL/GenBank/DDBJ databases">
        <authorList>
            <consortium name="Plant Systems Biology data submission"/>
        </authorList>
    </citation>
    <scope>NUCLEOTIDE SEQUENCE</scope>
    <source>
        <strain evidence="1">D6</strain>
    </source>
</reference>